<dbReference type="Proteomes" id="UP000070089">
    <property type="component" value="Unassembled WGS sequence"/>
</dbReference>
<comment type="caution">
    <text evidence="1">The sequence shown here is derived from an EMBL/GenBank/DDBJ whole genome shotgun (WGS) entry which is preliminary data.</text>
</comment>
<proteinExistence type="predicted"/>
<evidence type="ECO:0000313" key="2">
    <source>
        <dbReference type="Proteomes" id="UP000070089"/>
    </source>
</evidence>
<dbReference type="VEuPathDB" id="GiardiaDB:QR46_3655"/>
<sequence>MASPPSKLASINGDSLLKEQMSAIKALLNAAGRQKTFRTYQLLPRHRRRRIMSWSVRCLPRVFKALTKHDSLAPPPKPSRKARRRRSLSRLRIFFAKRFAIRIRSGVRMPVHANQKQLRYTERTLLSGAVCYCNLQQRYAIVHIHLDSSGTISSSTVTELKRLQDQNSAGLLLLEGIVPALLSYIDTDEKGINESRYLLSYNMVDEGLIRRWFPLLQSLPNLVHMTILARQRNFKPGICYDIDDGTKRICNAISRRIWGSTEYSGLRAARDLTPESRRLSCYPNCSTAPCTDDTRPFSSNYFITDLATNNLTNSMILRAFKISKLALAPLGEPPEWKRGSRNALRYKVQNASLELFDDQTLLQLTKEMEIYLSNDSLRKLRVMQALSSDTRKDPMSLMNQRQIPVDEGEVVNDDNDCIPSHHNASSVALASNSQLVEASAPTCRSRHIDVLPLASLSLDVPPSDNPILSLQSSIIFHPILSTSQFVSLSFAVQDDEAQPLLLGLVRDGVPISGEQELLVTMSNLALAPFIPTTLAPSVLYYNLSAVLDAFGTWVRLPRNKRAHSYPSRSMLWYISRLSDSAELTADYLTSPIAICFDLVLEEVCRELHNQCHLLRRAAIKQAKDAFLQWVTTPAHKLNQSGFDLRTKDAKDKIDLSATIARLNDFVESLPLRSFELEPLLRLATRYTKILSLTSLHKYPYGHILKVQPANSVFTEQLSAVVLHCSYSTLMGRCLAILLIVFTTQQLVQRDAICTNPPNEFHIEGEQFTSRLHWV</sequence>
<gene>
    <name evidence="1" type="ORF">QR46_3655</name>
</gene>
<organism evidence="1 2">
    <name type="scientific">Giardia duodenalis assemblage B</name>
    <dbReference type="NCBI Taxonomy" id="1394984"/>
    <lineage>
        <taxon>Eukaryota</taxon>
        <taxon>Metamonada</taxon>
        <taxon>Diplomonadida</taxon>
        <taxon>Hexamitidae</taxon>
        <taxon>Giardiinae</taxon>
        <taxon>Giardia</taxon>
    </lineage>
</organism>
<dbReference type="AlphaFoldDB" id="A0A132NQK4"/>
<protein>
    <submittedName>
        <fullName evidence="1">Ribonuclease P</fullName>
    </submittedName>
</protein>
<dbReference type="OrthoDB" id="10255133at2759"/>
<reference evidence="1 2" key="1">
    <citation type="journal article" date="2015" name="Mol. Biochem. Parasitol.">
        <title>Identification of polymorphic genes for use in assemblage B genotyping assays through comparative genomics of multiple assemblage B Giardia duodenalis isolates.</title>
        <authorList>
            <person name="Wielinga C."/>
            <person name="Thompson R.C."/>
            <person name="Monis P."/>
            <person name="Ryan U."/>
        </authorList>
    </citation>
    <scope>NUCLEOTIDE SEQUENCE [LARGE SCALE GENOMIC DNA]</scope>
    <source>
        <strain evidence="1 2">BAH15c1</strain>
    </source>
</reference>
<accession>A0A132NQK4</accession>
<evidence type="ECO:0000313" key="1">
    <source>
        <dbReference type="EMBL" id="KWX12354.1"/>
    </source>
</evidence>
<dbReference type="EMBL" id="JXTI01000121">
    <property type="protein sequence ID" value="KWX12354.1"/>
    <property type="molecule type" value="Genomic_DNA"/>
</dbReference>
<name>A0A132NQK4_GIAIN</name>